<sequence length="414" mass="47040">MTVKPLQRITFLQKVRRFFLILCGTYFLFLVLLTVPFVQRQFVYAHNVKVPIVSQYGLPEKYYLAPFKTHNVHINTYDNETIGAWFTLADPFYVSHKADLLSPNSSSEELIRSALRDHPTILFLHGITTTRTLGSRVQYYQAFSARLRANVLAPDYRGFGDSTGTPSEDGLTLDARAAWDWLRERGTLPENILIVGNSLGTGVAVNLASVLDREDERGGKEWHGIARREQPRGVVLLSPFSNIETLLDTFFFMRVVPLFVPLRPFPYISKFAKRFLIDRFDTIAKVVGLKVPLLIVHAEDDWDIPYSHSQALFDAFLEQHLPPLTEMTTAMASASDEVAEGVTKLSQERAALRRELVTAGEIERLGRVEVFSKDRSDRKVVFIQTRWGGHYTVGLLEGVQDYIAEMFDMGLIIH</sequence>
<proteinExistence type="predicted"/>
<dbReference type="GO" id="GO:0004622">
    <property type="term" value="F:phosphatidylcholine lysophospholipase activity"/>
    <property type="evidence" value="ECO:0007669"/>
    <property type="project" value="TreeGrafter"/>
</dbReference>
<dbReference type="GO" id="GO:0047372">
    <property type="term" value="F:monoacylglycerol lipase activity"/>
    <property type="evidence" value="ECO:0007669"/>
    <property type="project" value="TreeGrafter"/>
</dbReference>
<evidence type="ECO:0000313" key="3">
    <source>
        <dbReference type="EMBL" id="KAI0291780.1"/>
    </source>
</evidence>
<evidence type="ECO:0000313" key="4">
    <source>
        <dbReference type="Proteomes" id="UP001203297"/>
    </source>
</evidence>
<comment type="caution">
    <text evidence="3">The sequence shown here is derived from an EMBL/GenBank/DDBJ whole genome shotgun (WGS) entry which is preliminary data.</text>
</comment>
<keyword evidence="1" id="KW-0812">Transmembrane</keyword>
<feature type="domain" description="AB hydrolase-1" evidence="2">
    <location>
        <begin position="121"/>
        <end position="349"/>
    </location>
</feature>
<dbReference type="Proteomes" id="UP001203297">
    <property type="component" value="Unassembled WGS sequence"/>
</dbReference>
<dbReference type="Gene3D" id="3.40.50.1820">
    <property type="entry name" value="alpha/beta hydrolase"/>
    <property type="match status" value="1"/>
</dbReference>
<reference evidence="3" key="1">
    <citation type="journal article" date="2022" name="New Phytol.">
        <title>Evolutionary transition to the ectomycorrhizal habit in the genomes of a hyperdiverse lineage of mushroom-forming fungi.</title>
        <authorList>
            <person name="Looney B."/>
            <person name="Miyauchi S."/>
            <person name="Morin E."/>
            <person name="Drula E."/>
            <person name="Courty P.E."/>
            <person name="Kohler A."/>
            <person name="Kuo A."/>
            <person name="LaButti K."/>
            <person name="Pangilinan J."/>
            <person name="Lipzen A."/>
            <person name="Riley R."/>
            <person name="Andreopoulos W."/>
            <person name="He G."/>
            <person name="Johnson J."/>
            <person name="Nolan M."/>
            <person name="Tritt A."/>
            <person name="Barry K.W."/>
            <person name="Grigoriev I.V."/>
            <person name="Nagy L.G."/>
            <person name="Hibbett D."/>
            <person name="Henrissat B."/>
            <person name="Matheny P.B."/>
            <person name="Labbe J."/>
            <person name="Martin F.M."/>
        </authorList>
    </citation>
    <scope>NUCLEOTIDE SEQUENCE</scope>
    <source>
        <strain evidence="3">BPL690</strain>
    </source>
</reference>
<dbReference type="GO" id="GO:0005789">
    <property type="term" value="C:endoplasmic reticulum membrane"/>
    <property type="evidence" value="ECO:0007669"/>
    <property type="project" value="TreeGrafter"/>
</dbReference>
<dbReference type="GO" id="GO:0052651">
    <property type="term" value="P:monoacylglycerol catabolic process"/>
    <property type="evidence" value="ECO:0007669"/>
    <property type="project" value="TreeGrafter"/>
</dbReference>
<keyword evidence="1" id="KW-1133">Transmembrane helix</keyword>
<evidence type="ECO:0000256" key="1">
    <source>
        <dbReference type="SAM" id="Phobius"/>
    </source>
</evidence>
<gene>
    <name evidence="3" type="ORF">B0F90DRAFT_1913661</name>
</gene>
<name>A0AAD4LVI2_9AGAM</name>
<organism evidence="3 4">
    <name type="scientific">Multifurca ochricompacta</name>
    <dbReference type="NCBI Taxonomy" id="376703"/>
    <lineage>
        <taxon>Eukaryota</taxon>
        <taxon>Fungi</taxon>
        <taxon>Dikarya</taxon>
        <taxon>Basidiomycota</taxon>
        <taxon>Agaricomycotina</taxon>
        <taxon>Agaricomycetes</taxon>
        <taxon>Russulales</taxon>
        <taxon>Russulaceae</taxon>
        <taxon>Multifurca</taxon>
    </lineage>
</organism>
<dbReference type="EMBL" id="WTXG01000143">
    <property type="protein sequence ID" value="KAI0291780.1"/>
    <property type="molecule type" value="Genomic_DNA"/>
</dbReference>
<dbReference type="InterPro" id="IPR029058">
    <property type="entry name" value="AB_hydrolase_fold"/>
</dbReference>
<accession>A0AAD4LVI2</accession>
<dbReference type="Pfam" id="PF12697">
    <property type="entry name" value="Abhydrolase_6"/>
    <property type="match status" value="1"/>
</dbReference>
<feature type="transmembrane region" description="Helical" evidence="1">
    <location>
        <begin position="18"/>
        <end position="38"/>
    </location>
</feature>
<dbReference type="PANTHER" id="PTHR12277:SF194">
    <property type="entry name" value="FI04476P"/>
    <property type="match status" value="1"/>
</dbReference>
<dbReference type="AlphaFoldDB" id="A0AAD4LVI2"/>
<evidence type="ECO:0000259" key="2">
    <source>
        <dbReference type="Pfam" id="PF12697"/>
    </source>
</evidence>
<dbReference type="InterPro" id="IPR000073">
    <property type="entry name" value="AB_hydrolase_1"/>
</dbReference>
<dbReference type="SUPFAM" id="SSF53474">
    <property type="entry name" value="alpha/beta-Hydrolases"/>
    <property type="match status" value="1"/>
</dbReference>
<dbReference type="GO" id="GO:0006660">
    <property type="term" value="P:phosphatidylserine catabolic process"/>
    <property type="evidence" value="ECO:0007669"/>
    <property type="project" value="TreeGrafter"/>
</dbReference>
<keyword evidence="4" id="KW-1185">Reference proteome</keyword>
<dbReference type="PANTHER" id="PTHR12277">
    <property type="entry name" value="ALPHA/BETA HYDROLASE DOMAIN-CONTAINING PROTEIN"/>
    <property type="match status" value="1"/>
</dbReference>
<protein>
    <submittedName>
        <fullName evidence="3">Alpha/beta-hydrolase</fullName>
    </submittedName>
</protein>
<keyword evidence="1" id="KW-0472">Membrane</keyword>